<dbReference type="PANTHER" id="PTHR43248:SF25">
    <property type="entry name" value="AB HYDROLASE-1 DOMAIN-CONTAINING PROTEIN-RELATED"/>
    <property type="match status" value="1"/>
</dbReference>
<evidence type="ECO:0000259" key="4">
    <source>
        <dbReference type="Pfam" id="PF00561"/>
    </source>
</evidence>
<evidence type="ECO:0000256" key="1">
    <source>
        <dbReference type="ARBA" id="ARBA00010088"/>
    </source>
</evidence>
<dbReference type="GeneID" id="59341497"/>
<evidence type="ECO:0000313" key="6">
    <source>
        <dbReference type="EMBL" id="KAF7311968.1"/>
    </source>
</evidence>
<dbReference type="RefSeq" id="XP_037224076.1">
    <property type="nucleotide sequence ID" value="XM_037358981.1"/>
</dbReference>
<dbReference type="OrthoDB" id="425534at2759"/>
<feature type="signal peptide" evidence="3">
    <location>
        <begin position="1"/>
        <end position="18"/>
    </location>
</feature>
<sequence length="567" mass="63297">MFKLFFTLVTLSNVLVWAQTTFDWNSLAPSPTLNWTPCYSGLQCALFQVPIDYTFRDKRNISIAVARYRATVPAKEYRGPIFFNPGGPANSGVESIVSSGAAFAEFLGAHFDIVGFDIRGIANSRPSISLFDTPAERASYLPDDLSIRMRPLDASDDTLTALWARMQLLGQRAQAYDKPQDYLKYFTTDYIATDMLRLTDAFGFPKLKYWGVSYGSILGQTFATLFPDKVERLVVDGKFASWAIWTARRGLEVCSVFLLLRDPWMTIFCPANLTGSMTDTDHVLQTFFDDCFKAGPSECAYYDSSPAKIAANLKALEERLRRQPISVLTPTSHGVVDYSFLRVLTFANLLGPSDWPNFARLLAQISAGNGTEAYTQKQVPTFQCSQKDVYTLFQATIGMACSDMRPVHDTIPELDAFRKNEAKLSGYGNVWANWRVWCSGWKIHREGKFTGPVGAKTSFPLLIIGNTFDPSTPHMWSQKVSTQFPGSVLLTNDGFGHTSLIAPSTCTHKALGAYFQNGTLPAKGTICPVDFELFPGIKSKQRRSEEDARLLRAISTIRKAVPDHVWW</sequence>
<accession>A0A8H6T568</accession>
<dbReference type="Pfam" id="PF08386">
    <property type="entry name" value="Abhydrolase_4"/>
    <property type="match status" value="1"/>
</dbReference>
<proteinExistence type="inferred from homology"/>
<gene>
    <name evidence="6" type="ORF">MIND_00208500</name>
</gene>
<organism evidence="6 7">
    <name type="scientific">Mycena indigotica</name>
    <dbReference type="NCBI Taxonomy" id="2126181"/>
    <lineage>
        <taxon>Eukaryota</taxon>
        <taxon>Fungi</taxon>
        <taxon>Dikarya</taxon>
        <taxon>Basidiomycota</taxon>
        <taxon>Agaricomycotina</taxon>
        <taxon>Agaricomycetes</taxon>
        <taxon>Agaricomycetidae</taxon>
        <taxon>Agaricales</taxon>
        <taxon>Marasmiineae</taxon>
        <taxon>Mycenaceae</taxon>
        <taxon>Mycena</taxon>
    </lineage>
</organism>
<dbReference type="Proteomes" id="UP000636479">
    <property type="component" value="Unassembled WGS sequence"/>
</dbReference>
<dbReference type="Pfam" id="PF00561">
    <property type="entry name" value="Abhydrolase_1"/>
    <property type="match status" value="1"/>
</dbReference>
<keyword evidence="7" id="KW-1185">Reference proteome</keyword>
<reference evidence="6" key="1">
    <citation type="submission" date="2020-05" db="EMBL/GenBank/DDBJ databases">
        <title>Mycena genomes resolve the evolution of fungal bioluminescence.</title>
        <authorList>
            <person name="Tsai I.J."/>
        </authorList>
    </citation>
    <scope>NUCLEOTIDE SEQUENCE</scope>
    <source>
        <strain evidence="6">171206Taipei</strain>
    </source>
</reference>
<feature type="domain" description="AB hydrolase-1" evidence="4">
    <location>
        <begin position="80"/>
        <end position="241"/>
    </location>
</feature>
<keyword evidence="3" id="KW-0732">Signal</keyword>
<evidence type="ECO:0000313" key="7">
    <source>
        <dbReference type="Proteomes" id="UP000636479"/>
    </source>
</evidence>
<evidence type="ECO:0000259" key="5">
    <source>
        <dbReference type="Pfam" id="PF08386"/>
    </source>
</evidence>
<comment type="similarity">
    <text evidence="1">Belongs to the peptidase S33 family.</text>
</comment>
<dbReference type="SUPFAM" id="SSF53474">
    <property type="entry name" value="alpha/beta-Hydrolases"/>
    <property type="match status" value="1"/>
</dbReference>
<dbReference type="EMBL" id="JACAZF010000002">
    <property type="protein sequence ID" value="KAF7311968.1"/>
    <property type="molecule type" value="Genomic_DNA"/>
</dbReference>
<protein>
    <submittedName>
        <fullName evidence="6">AB hydrolase-1 domain-containing protein</fullName>
    </submittedName>
</protein>
<dbReference type="InterPro" id="IPR051601">
    <property type="entry name" value="Serine_prot/Carboxylest_S33"/>
</dbReference>
<dbReference type="Gene3D" id="3.40.50.1820">
    <property type="entry name" value="alpha/beta hydrolase"/>
    <property type="match status" value="1"/>
</dbReference>
<dbReference type="InterPro" id="IPR029058">
    <property type="entry name" value="AB_hydrolase_fold"/>
</dbReference>
<comment type="caution">
    <text evidence="6">The sequence shown here is derived from an EMBL/GenBank/DDBJ whole genome shotgun (WGS) entry which is preliminary data.</text>
</comment>
<evidence type="ECO:0000256" key="3">
    <source>
        <dbReference type="SAM" id="SignalP"/>
    </source>
</evidence>
<dbReference type="AlphaFoldDB" id="A0A8H6T568"/>
<dbReference type="GO" id="GO:0016787">
    <property type="term" value="F:hydrolase activity"/>
    <property type="evidence" value="ECO:0007669"/>
    <property type="project" value="UniProtKB-KW"/>
</dbReference>
<dbReference type="PANTHER" id="PTHR43248">
    <property type="entry name" value="2-SUCCINYL-6-HYDROXY-2,4-CYCLOHEXADIENE-1-CARBOXYLATE SYNTHASE"/>
    <property type="match status" value="1"/>
</dbReference>
<keyword evidence="2 6" id="KW-0378">Hydrolase</keyword>
<name>A0A8H6T568_9AGAR</name>
<dbReference type="InterPro" id="IPR013595">
    <property type="entry name" value="Pept_S33_TAP-like_C"/>
</dbReference>
<dbReference type="InterPro" id="IPR000073">
    <property type="entry name" value="AB_hydrolase_1"/>
</dbReference>
<feature type="chain" id="PRO_5034226109" evidence="3">
    <location>
        <begin position="19"/>
        <end position="567"/>
    </location>
</feature>
<feature type="domain" description="Peptidase S33 tripeptidyl aminopeptidase-like C-terminal" evidence="5">
    <location>
        <begin position="427"/>
        <end position="527"/>
    </location>
</feature>
<evidence type="ECO:0000256" key="2">
    <source>
        <dbReference type="ARBA" id="ARBA00022801"/>
    </source>
</evidence>